<sequence>MAITWQIIDQSGGKVTLANMQPNGLRQGVVLPARQLNGAGRDQETRCVSSARDATVPPKTVPLRDHERPAPDPRGA</sequence>
<comment type="caution">
    <text evidence="2">The sequence shown here is derived from an EMBL/GenBank/DDBJ whole genome shotgun (WGS) entry which is preliminary data.</text>
</comment>
<name>A0A6L6HIQ8_9RHOB</name>
<dbReference type="EMBL" id="WMBT01000001">
    <property type="protein sequence ID" value="MTD99046.1"/>
    <property type="molecule type" value="Genomic_DNA"/>
</dbReference>
<protein>
    <submittedName>
        <fullName evidence="2">Uncharacterized protein</fullName>
    </submittedName>
</protein>
<gene>
    <name evidence="2" type="ORF">GIY56_01945</name>
</gene>
<feature type="compositionally biased region" description="Basic and acidic residues" evidence="1">
    <location>
        <begin position="62"/>
        <end position="76"/>
    </location>
</feature>
<organism evidence="2 3">
    <name type="scientific">Paracoccus lichenicola</name>
    <dbReference type="NCBI Taxonomy" id="2665644"/>
    <lineage>
        <taxon>Bacteria</taxon>
        <taxon>Pseudomonadati</taxon>
        <taxon>Pseudomonadota</taxon>
        <taxon>Alphaproteobacteria</taxon>
        <taxon>Rhodobacterales</taxon>
        <taxon>Paracoccaceae</taxon>
        <taxon>Paracoccus</taxon>
    </lineage>
</organism>
<dbReference type="RefSeq" id="WP_154763122.1">
    <property type="nucleotide sequence ID" value="NZ_WMBT01000001.1"/>
</dbReference>
<proteinExistence type="predicted"/>
<evidence type="ECO:0000313" key="3">
    <source>
        <dbReference type="Proteomes" id="UP000481417"/>
    </source>
</evidence>
<keyword evidence="3" id="KW-1185">Reference proteome</keyword>
<feature type="region of interest" description="Disordered" evidence="1">
    <location>
        <begin position="38"/>
        <end position="76"/>
    </location>
</feature>
<dbReference type="Proteomes" id="UP000481417">
    <property type="component" value="Unassembled WGS sequence"/>
</dbReference>
<accession>A0A6L6HIQ8</accession>
<dbReference type="AlphaFoldDB" id="A0A6L6HIQ8"/>
<reference evidence="2 3" key="1">
    <citation type="submission" date="2019-11" db="EMBL/GenBank/DDBJ databases">
        <authorList>
            <person name="Lang L."/>
        </authorList>
    </citation>
    <scope>NUCLEOTIDE SEQUENCE [LARGE SCALE GENOMIC DNA]</scope>
    <source>
        <strain evidence="2 3">YIM 132242</strain>
    </source>
</reference>
<evidence type="ECO:0000256" key="1">
    <source>
        <dbReference type="SAM" id="MobiDB-lite"/>
    </source>
</evidence>
<evidence type="ECO:0000313" key="2">
    <source>
        <dbReference type="EMBL" id="MTD99046.1"/>
    </source>
</evidence>